<reference evidence="1" key="1">
    <citation type="journal article" date="2018" name="Appl. Environ. Microbiol.">
        <title>Antimicrobial susceptibility testing and tentative epidemiological cut-off values of five Bacillus species relevant for use as animal feed additives or for plant protection.</title>
        <authorList>
            <person name="Agerso Y."/>
            <person name="Stuer-Lauridsen B."/>
            <person name="Bjerre K."/>
            <person name="Jensen M.G."/>
            <person name="Johansen E."/>
            <person name="Bennedsen M."/>
            <person name="Brockmann E."/>
            <person name="Nielsen B."/>
        </authorList>
    </citation>
    <scope>NUCLEOTIDE SEQUENCE [LARGE SCALE GENOMIC DNA]</scope>
    <source>
        <strain evidence="1">CHCC20162</strain>
    </source>
</reference>
<gene>
    <name evidence="1" type="ORF">C3744_28130</name>
</gene>
<organism evidence="1 2">
    <name type="scientific">Priestia megaterium</name>
    <name type="common">Bacillus megaterium</name>
    <dbReference type="NCBI Taxonomy" id="1404"/>
    <lineage>
        <taxon>Bacteria</taxon>
        <taxon>Bacillati</taxon>
        <taxon>Bacillota</taxon>
        <taxon>Bacilli</taxon>
        <taxon>Bacillales</taxon>
        <taxon>Bacillaceae</taxon>
        <taxon>Priestia</taxon>
    </lineage>
</organism>
<name>A0A3D8WUH0_PRIMG</name>
<proteinExistence type="predicted"/>
<sequence length="117" mass="13945">MMKKRMKLSLPPEAKKYIQSYMKEHHLSFTDDVISRICQEHEEAQKKEDDSIKKVVKDVTQNIEDLLQRERLHIKKELLYMEQNIERSTMNSLKEVEDYGIAQRGELFASLLEGYKK</sequence>
<dbReference type="EMBL" id="PQWM01000057">
    <property type="protein sequence ID" value="RDZ07119.1"/>
    <property type="molecule type" value="Genomic_DNA"/>
</dbReference>
<dbReference type="AlphaFoldDB" id="A0A3D8WUH0"/>
<dbReference type="Proteomes" id="UP000256519">
    <property type="component" value="Unassembled WGS sequence"/>
</dbReference>
<accession>A0A3D8WUH0</accession>
<evidence type="ECO:0000313" key="1">
    <source>
        <dbReference type="EMBL" id="RDZ07119.1"/>
    </source>
</evidence>
<evidence type="ECO:0000313" key="2">
    <source>
        <dbReference type="Proteomes" id="UP000256519"/>
    </source>
</evidence>
<comment type="caution">
    <text evidence="1">The sequence shown here is derived from an EMBL/GenBank/DDBJ whole genome shotgun (WGS) entry which is preliminary data.</text>
</comment>
<protein>
    <submittedName>
        <fullName evidence="1">Uncharacterized protein</fullName>
    </submittedName>
</protein>
<dbReference type="RefSeq" id="WP_116078573.1">
    <property type="nucleotide sequence ID" value="NZ_CP187632.1"/>
</dbReference>